<evidence type="ECO:0000256" key="3">
    <source>
        <dbReference type="ARBA" id="ARBA00022448"/>
    </source>
</evidence>
<evidence type="ECO:0000256" key="5">
    <source>
        <dbReference type="ARBA" id="ARBA00022531"/>
    </source>
</evidence>
<evidence type="ECO:0000256" key="11">
    <source>
        <dbReference type="ARBA" id="ARBA00023307"/>
    </source>
</evidence>
<evidence type="ECO:0000259" key="14">
    <source>
        <dbReference type="Pfam" id="PF02972"/>
    </source>
</evidence>
<keyword evidence="6" id="KW-0934">Plastid</keyword>
<dbReference type="InterPro" id="IPR037011">
    <property type="entry name" value="Phycoerythr-like_a_sf"/>
</dbReference>
<evidence type="ECO:0000256" key="1">
    <source>
        <dbReference type="ARBA" id="ARBA00004622"/>
    </source>
</evidence>
<feature type="domain" description="Phycoerythrin alpha chain" evidence="14">
    <location>
        <begin position="97"/>
        <end position="150"/>
    </location>
</feature>
<dbReference type="InterPro" id="IPR004228">
    <property type="entry name" value="Phycoerythr_a"/>
</dbReference>
<name>A0A7S0ETF9_9CRYP</name>
<evidence type="ECO:0000256" key="2">
    <source>
        <dbReference type="ARBA" id="ARBA00010039"/>
    </source>
</evidence>
<comment type="similarity">
    <text evidence="2">Belongs to the phycoerythrin family.</text>
</comment>
<evidence type="ECO:0000313" key="15">
    <source>
        <dbReference type="EMBL" id="CAD8493714.1"/>
    </source>
</evidence>
<feature type="signal peptide" evidence="13">
    <location>
        <begin position="1"/>
        <end position="17"/>
    </location>
</feature>
<evidence type="ECO:0000256" key="10">
    <source>
        <dbReference type="ARBA" id="ARBA00023136"/>
    </source>
</evidence>
<keyword evidence="11" id="KW-0089">Bile pigment</keyword>
<sequence>MLAKLTLAAASVAAASAFSAGPALPLRTPAARATSVSMVAESDVSRRSVLGGAAIAGAAALTAPKFAEARDTAGAEKGFLAPQSYQNYRKGQLLNIAPVIQVHDERGCLRPRAEYTGAKVGTEDDAMCVSVKAKAIPANTNLAASILSDFQIFCQDGSCPK</sequence>
<comment type="subcellular location">
    <subcellularLocation>
        <location evidence="1">Plastid</location>
        <location evidence="1">Chloroplast thylakoid membrane</location>
        <topology evidence="1">Peripheral membrane protein</topology>
        <orientation evidence="1">Lumenal side</orientation>
    </subcellularLocation>
</comment>
<evidence type="ECO:0000256" key="4">
    <source>
        <dbReference type="ARBA" id="ARBA00022528"/>
    </source>
</evidence>
<dbReference type="GO" id="GO:0015979">
    <property type="term" value="P:photosynthesis"/>
    <property type="evidence" value="ECO:0007669"/>
    <property type="project" value="UniProtKB-KW"/>
</dbReference>
<dbReference type="EMBL" id="HBEO01023337">
    <property type="protein sequence ID" value="CAD8493714.1"/>
    <property type="molecule type" value="Transcribed_RNA"/>
</dbReference>
<dbReference type="AlphaFoldDB" id="A0A7S0ETF9"/>
<comment type="function">
    <text evidence="12">Light-harvesting photosynthetic tetrapyrrole chromophore-protein from the phycobiliprotein complex.</text>
</comment>
<feature type="chain" id="PRO_5030581906" description="Phycoerythrin alpha chain domain-containing protein" evidence="13">
    <location>
        <begin position="18"/>
        <end position="161"/>
    </location>
</feature>
<dbReference type="InterPro" id="IPR011070">
    <property type="entry name" value="Globular_prot_asu/bsu"/>
</dbReference>
<keyword evidence="8" id="KW-0157">Chromophore</keyword>
<keyword evidence="7" id="KW-0249">Electron transport</keyword>
<proteinExistence type="inferred from homology"/>
<gene>
    <name evidence="15" type="ORF">HPHI1048_LOCUS15741</name>
</gene>
<evidence type="ECO:0000256" key="6">
    <source>
        <dbReference type="ARBA" id="ARBA00022640"/>
    </source>
</evidence>
<keyword evidence="9" id="KW-0793">Thylakoid</keyword>
<dbReference type="InterPro" id="IPR019546">
    <property type="entry name" value="TAT_signal_bac_arc"/>
</dbReference>
<keyword evidence="5" id="KW-0602">Photosynthesis</keyword>
<evidence type="ECO:0000256" key="7">
    <source>
        <dbReference type="ARBA" id="ARBA00022982"/>
    </source>
</evidence>
<keyword evidence="4" id="KW-0150">Chloroplast</keyword>
<dbReference type="GO" id="GO:0030089">
    <property type="term" value="C:phycobilisome"/>
    <property type="evidence" value="ECO:0007669"/>
    <property type="project" value="InterPro"/>
</dbReference>
<dbReference type="NCBIfam" id="TIGR01409">
    <property type="entry name" value="TAT_signal_seq"/>
    <property type="match status" value="1"/>
</dbReference>
<reference evidence="15" key="1">
    <citation type="submission" date="2021-01" db="EMBL/GenBank/DDBJ databases">
        <authorList>
            <person name="Corre E."/>
            <person name="Pelletier E."/>
            <person name="Niang G."/>
            <person name="Scheremetjew M."/>
            <person name="Finn R."/>
            <person name="Kale V."/>
            <person name="Holt S."/>
            <person name="Cochrane G."/>
            <person name="Meng A."/>
            <person name="Brown T."/>
            <person name="Cohen L."/>
        </authorList>
    </citation>
    <scope>NUCLEOTIDE SEQUENCE</scope>
    <source>
        <strain evidence="15">CCMP325</strain>
    </source>
</reference>
<protein>
    <recommendedName>
        <fullName evidence="14">Phycoerythrin alpha chain domain-containing protein</fullName>
    </recommendedName>
</protein>
<organism evidence="15">
    <name type="scientific">Hanusia phi</name>
    <dbReference type="NCBI Taxonomy" id="3032"/>
    <lineage>
        <taxon>Eukaryota</taxon>
        <taxon>Cryptophyceae</taxon>
        <taxon>Pyrenomonadales</taxon>
        <taxon>Geminigeraceae</taxon>
        <taxon>Hanusia</taxon>
    </lineage>
</organism>
<keyword evidence="13" id="KW-0732">Signal</keyword>
<evidence type="ECO:0000256" key="12">
    <source>
        <dbReference type="ARBA" id="ARBA00033724"/>
    </source>
</evidence>
<evidence type="ECO:0000256" key="9">
    <source>
        <dbReference type="ARBA" id="ARBA00023078"/>
    </source>
</evidence>
<dbReference type="Pfam" id="PF02972">
    <property type="entry name" value="Phycoerythr_ab"/>
    <property type="match status" value="1"/>
</dbReference>
<keyword evidence="10" id="KW-0472">Membrane</keyword>
<dbReference type="InterPro" id="IPR006311">
    <property type="entry name" value="TAT_signal"/>
</dbReference>
<accession>A0A7S0ETF9</accession>
<dbReference type="PROSITE" id="PS51318">
    <property type="entry name" value="TAT"/>
    <property type="match status" value="1"/>
</dbReference>
<dbReference type="SUPFAM" id="SSF56568">
    <property type="entry name" value="Non-globular alpha+beta subunits of globular proteins"/>
    <property type="match status" value="1"/>
</dbReference>
<dbReference type="GO" id="GO:0009535">
    <property type="term" value="C:chloroplast thylakoid membrane"/>
    <property type="evidence" value="ECO:0007669"/>
    <property type="project" value="UniProtKB-SubCell"/>
</dbReference>
<evidence type="ECO:0000256" key="8">
    <source>
        <dbReference type="ARBA" id="ARBA00022991"/>
    </source>
</evidence>
<evidence type="ECO:0000256" key="13">
    <source>
        <dbReference type="SAM" id="SignalP"/>
    </source>
</evidence>
<keyword evidence="3" id="KW-0813">Transport</keyword>
<dbReference type="Gene3D" id="3.90.510.10">
    <property type="entry name" value="Phycoerythrin alpha chain"/>
    <property type="match status" value="1"/>
</dbReference>